<dbReference type="VEuPathDB" id="FungiDB:CC1G_14019"/>
<accession>D6RL09</accession>
<organism evidence="1 2">
    <name type="scientific">Coprinopsis cinerea (strain Okayama-7 / 130 / ATCC MYA-4618 / FGSC 9003)</name>
    <name type="common">Inky cap fungus</name>
    <name type="synonym">Hormographiella aspergillata</name>
    <dbReference type="NCBI Taxonomy" id="240176"/>
    <lineage>
        <taxon>Eukaryota</taxon>
        <taxon>Fungi</taxon>
        <taxon>Dikarya</taxon>
        <taxon>Basidiomycota</taxon>
        <taxon>Agaricomycotina</taxon>
        <taxon>Agaricomycetes</taxon>
        <taxon>Agaricomycetidae</taxon>
        <taxon>Agaricales</taxon>
        <taxon>Agaricineae</taxon>
        <taxon>Psathyrellaceae</taxon>
        <taxon>Coprinopsis</taxon>
    </lineage>
</organism>
<sequence length="54" mass="6188">MAGVDGVHHRQLSVSNLRFKPFPRIGVEIQRAFSEVLLEVNRKHAYTAFRPVGR</sequence>
<keyword evidence="2" id="KW-1185">Reference proteome</keyword>
<name>D6RL09_COPC7</name>
<dbReference type="HOGENOM" id="CLU_3050234_0_0_1"/>
<proteinExistence type="predicted"/>
<dbReference type="EMBL" id="AACS02000002">
    <property type="protein sequence ID" value="EFI28487.1"/>
    <property type="molecule type" value="Genomic_DNA"/>
</dbReference>
<evidence type="ECO:0000313" key="1">
    <source>
        <dbReference type="EMBL" id="EFI28487.1"/>
    </source>
</evidence>
<protein>
    <submittedName>
        <fullName evidence="1">Uncharacterized protein</fullName>
    </submittedName>
</protein>
<gene>
    <name evidence="1" type="ORF">CC1G_14019</name>
</gene>
<dbReference type="Proteomes" id="UP000001861">
    <property type="component" value="Unassembled WGS sequence"/>
</dbReference>
<dbReference type="AlphaFoldDB" id="D6RL09"/>
<comment type="caution">
    <text evidence="1">The sequence shown here is derived from an EMBL/GenBank/DDBJ whole genome shotgun (WGS) entry which is preliminary data.</text>
</comment>
<reference evidence="1 2" key="1">
    <citation type="journal article" date="2010" name="Proc. Natl. Acad. Sci. U.S.A.">
        <title>Insights into evolution of multicellular fungi from the assembled chromosomes of the mushroom Coprinopsis cinerea (Coprinus cinereus).</title>
        <authorList>
            <person name="Stajich J.E."/>
            <person name="Wilke S.K."/>
            <person name="Ahren D."/>
            <person name="Au C.H."/>
            <person name="Birren B.W."/>
            <person name="Borodovsky M."/>
            <person name="Burns C."/>
            <person name="Canback B."/>
            <person name="Casselton L.A."/>
            <person name="Cheng C.K."/>
            <person name="Deng J."/>
            <person name="Dietrich F.S."/>
            <person name="Fargo D.C."/>
            <person name="Farman M.L."/>
            <person name="Gathman A.C."/>
            <person name="Goldberg J."/>
            <person name="Guigo R."/>
            <person name="Hoegger P.J."/>
            <person name="Hooker J.B."/>
            <person name="Huggins A."/>
            <person name="James T.Y."/>
            <person name="Kamada T."/>
            <person name="Kilaru S."/>
            <person name="Kodira C."/>
            <person name="Kues U."/>
            <person name="Kupfer D."/>
            <person name="Kwan H.S."/>
            <person name="Lomsadze A."/>
            <person name="Li W."/>
            <person name="Lilly W.W."/>
            <person name="Ma L.J."/>
            <person name="Mackey A.J."/>
            <person name="Manning G."/>
            <person name="Martin F."/>
            <person name="Muraguchi H."/>
            <person name="Natvig D.O."/>
            <person name="Palmerini H."/>
            <person name="Ramesh M.A."/>
            <person name="Rehmeyer C.J."/>
            <person name="Roe B.A."/>
            <person name="Shenoy N."/>
            <person name="Stanke M."/>
            <person name="Ter-Hovhannisyan V."/>
            <person name="Tunlid A."/>
            <person name="Velagapudi R."/>
            <person name="Vision T.J."/>
            <person name="Zeng Q."/>
            <person name="Zolan M.E."/>
            <person name="Pukkila P.J."/>
        </authorList>
    </citation>
    <scope>NUCLEOTIDE SEQUENCE [LARGE SCALE GENOMIC DNA]</scope>
    <source>
        <strain evidence="2">Okayama-7 / 130 / ATCC MYA-4618 / FGSC 9003</strain>
    </source>
</reference>
<dbReference type="InParanoid" id="D6RL09"/>
<dbReference type="RefSeq" id="XP_002911981.1">
    <property type="nucleotide sequence ID" value="XM_002911935.1"/>
</dbReference>
<evidence type="ECO:0000313" key="2">
    <source>
        <dbReference type="Proteomes" id="UP000001861"/>
    </source>
</evidence>
<dbReference type="KEGG" id="cci:CC1G_14019"/>
<dbReference type="GeneID" id="9379324"/>